<feature type="compositionally biased region" description="Acidic residues" evidence="1">
    <location>
        <begin position="59"/>
        <end position="68"/>
    </location>
</feature>
<comment type="caution">
    <text evidence="2">The sequence shown here is derived from an EMBL/GenBank/DDBJ whole genome shotgun (WGS) entry which is preliminary data.</text>
</comment>
<organism evidence="2 3">
    <name type="scientific">Ostreobium quekettii</name>
    <dbReference type="NCBI Taxonomy" id="121088"/>
    <lineage>
        <taxon>Eukaryota</taxon>
        <taxon>Viridiplantae</taxon>
        <taxon>Chlorophyta</taxon>
        <taxon>core chlorophytes</taxon>
        <taxon>Ulvophyceae</taxon>
        <taxon>TCBD clade</taxon>
        <taxon>Bryopsidales</taxon>
        <taxon>Ostreobineae</taxon>
        <taxon>Ostreobiaceae</taxon>
        <taxon>Ostreobium</taxon>
    </lineage>
</organism>
<protein>
    <submittedName>
        <fullName evidence="2">Uncharacterized protein</fullName>
    </submittedName>
</protein>
<reference evidence="2" key="1">
    <citation type="submission" date="2020-12" db="EMBL/GenBank/DDBJ databases">
        <authorList>
            <person name="Iha C."/>
        </authorList>
    </citation>
    <scope>NUCLEOTIDE SEQUENCE</scope>
</reference>
<proteinExistence type="predicted"/>
<feature type="region of interest" description="Disordered" evidence="1">
    <location>
        <begin position="1"/>
        <end position="20"/>
    </location>
</feature>
<feature type="compositionally biased region" description="Gly residues" evidence="1">
    <location>
        <begin position="46"/>
        <end position="56"/>
    </location>
</feature>
<sequence length="280" mass="27845">MGSSVTSAGEHGRQTSKSGLGHALLGLLDAESEASVSIVDVPGGEKPNGGGGSNGGGDDKDEDKDDEGFGGPEITTIAVSTALPTGVAAVGLATAVVGAGVGLATAPPIQPPSTSGVLSVTPLPAATPVTAAVAAALGSAILAGDINAAAQLFIESNDIRGLVLGLQIPPGISGSPSGDRNTNGDVVALKAVALAILSAAGLESKLTEVLVRAAIFPSQEAGNKGLTLEIEQLIDDVFNNLSNRDLLQRILDADANTVRFHADTRVLSCMKANSNSLFLI</sequence>
<evidence type="ECO:0000313" key="2">
    <source>
        <dbReference type="EMBL" id="CAD7698409.1"/>
    </source>
</evidence>
<accession>A0A8S1IXF9</accession>
<gene>
    <name evidence="2" type="ORF">OSTQU699_LOCUS3770</name>
</gene>
<evidence type="ECO:0000313" key="3">
    <source>
        <dbReference type="Proteomes" id="UP000708148"/>
    </source>
</evidence>
<keyword evidence="3" id="KW-1185">Reference proteome</keyword>
<name>A0A8S1IXF9_9CHLO</name>
<dbReference type="EMBL" id="CAJHUC010000822">
    <property type="protein sequence ID" value="CAD7698409.1"/>
    <property type="molecule type" value="Genomic_DNA"/>
</dbReference>
<feature type="region of interest" description="Disordered" evidence="1">
    <location>
        <begin position="36"/>
        <end position="72"/>
    </location>
</feature>
<evidence type="ECO:0000256" key="1">
    <source>
        <dbReference type="SAM" id="MobiDB-lite"/>
    </source>
</evidence>
<dbReference type="Proteomes" id="UP000708148">
    <property type="component" value="Unassembled WGS sequence"/>
</dbReference>
<dbReference type="AlphaFoldDB" id="A0A8S1IXF9"/>